<evidence type="ECO:0000313" key="2">
    <source>
        <dbReference type="EMBL" id="MBJ3775795.1"/>
    </source>
</evidence>
<dbReference type="Pfam" id="PF13847">
    <property type="entry name" value="Methyltransf_31"/>
    <property type="match status" value="1"/>
</dbReference>
<dbReference type="CDD" id="cd02440">
    <property type="entry name" value="AdoMet_MTases"/>
    <property type="match status" value="1"/>
</dbReference>
<reference evidence="2" key="1">
    <citation type="submission" date="2020-12" db="EMBL/GenBank/DDBJ databases">
        <title>Bacterial taxonomy.</title>
        <authorList>
            <person name="Pan X."/>
        </authorList>
    </citation>
    <scope>NUCLEOTIDE SEQUENCE</scope>
    <source>
        <strain evidence="2">B2012</strain>
    </source>
</reference>
<keyword evidence="2" id="KW-0489">Methyltransferase</keyword>
<dbReference type="EMBL" id="JAEKJA010000006">
    <property type="protein sequence ID" value="MBJ3775795.1"/>
    <property type="molecule type" value="Genomic_DNA"/>
</dbReference>
<dbReference type="PANTHER" id="PTHR45128:SF2">
    <property type="entry name" value="METHYLTRANSFERASE DOMAIN-CONTAINING PROTEIN"/>
    <property type="match status" value="1"/>
</dbReference>
<dbReference type="AlphaFoldDB" id="A0A934MGC7"/>
<evidence type="ECO:0000259" key="1">
    <source>
        <dbReference type="Pfam" id="PF13847"/>
    </source>
</evidence>
<keyword evidence="3" id="KW-1185">Reference proteome</keyword>
<dbReference type="GO" id="GO:0008168">
    <property type="term" value="F:methyltransferase activity"/>
    <property type="evidence" value="ECO:0007669"/>
    <property type="project" value="UniProtKB-KW"/>
</dbReference>
<evidence type="ECO:0000313" key="3">
    <source>
        <dbReference type="Proteomes" id="UP000609531"/>
    </source>
</evidence>
<dbReference type="GO" id="GO:0032259">
    <property type="term" value="P:methylation"/>
    <property type="evidence" value="ECO:0007669"/>
    <property type="project" value="UniProtKB-KW"/>
</dbReference>
<feature type="domain" description="Methyltransferase" evidence="1">
    <location>
        <begin position="31"/>
        <end position="136"/>
    </location>
</feature>
<dbReference type="PANTHER" id="PTHR45128">
    <property type="entry name" value="METHYLTRANSFERASE TYPE 11"/>
    <property type="match status" value="1"/>
</dbReference>
<dbReference type="SUPFAM" id="SSF53335">
    <property type="entry name" value="S-adenosyl-L-methionine-dependent methyltransferases"/>
    <property type="match status" value="1"/>
</dbReference>
<organism evidence="2 3">
    <name type="scientific">Acuticoccus mangrovi</name>
    <dbReference type="NCBI Taxonomy" id="2796142"/>
    <lineage>
        <taxon>Bacteria</taxon>
        <taxon>Pseudomonadati</taxon>
        <taxon>Pseudomonadota</taxon>
        <taxon>Alphaproteobacteria</taxon>
        <taxon>Hyphomicrobiales</taxon>
        <taxon>Amorphaceae</taxon>
        <taxon>Acuticoccus</taxon>
    </lineage>
</organism>
<dbReference type="InterPro" id="IPR053173">
    <property type="entry name" value="SAM-binding_MTase"/>
</dbReference>
<accession>A0A934MGC7</accession>
<gene>
    <name evidence="2" type="ORF">JCR33_08870</name>
</gene>
<sequence>MARFFRTGYRSDLAESWLPALDGVVARLTYGARVADIGCGHGHSTIMMAEAFAGSSFVGYDFHHGSIKAATQHAQRHGVADRVTFEVAMAKGYGGRGFDLITFFDTLHDLGDPVGTVRQARRALDDDGVLMLVEPQRRRPAGRQSHPRRPALQ</sequence>
<name>A0A934MGC7_9HYPH</name>
<dbReference type="Gene3D" id="3.40.50.150">
    <property type="entry name" value="Vaccinia Virus protein VP39"/>
    <property type="match status" value="1"/>
</dbReference>
<dbReference type="InterPro" id="IPR029063">
    <property type="entry name" value="SAM-dependent_MTases_sf"/>
</dbReference>
<comment type="caution">
    <text evidence="2">The sequence shown here is derived from an EMBL/GenBank/DDBJ whole genome shotgun (WGS) entry which is preliminary data.</text>
</comment>
<proteinExistence type="predicted"/>
<protein>
    <submittedName>
        <fullName evidence="2">Class I SAM-dependent methyltransferase</fullName>
    </submittedName>
</protein>
<keyword evidence="2" id="KW-0808">Transferase</keyword>
<dbReference type="InterPro" id="IPR025714">
    <property type="entry name" value="Methyltranfer_dom"/>
</dbReference>
<dbReference type="Proteomes" id="UP000609531">
    <property type="component" value="Unassembled WGS sequence"/>
</dbReference>